<feature type="transmembrane region" description="Helical" evidence="20">
    <location>
        <begin position="40"/>
        <end position="60"/>
    </location>
</feature>
<dbReference type="Gene3D" id="2.30.30.40">
    <property type="entry name" value="SH3 Domains"/>
    <property type="match status" value="3"/>
</dbReference>
<keyword evidence="17" id="KW-0206">Cytoskeleton</keyword>
<dbReference type="InterPro" id="IPR001452">
    <property type="entry name" value="SH3_domain"/>
</dbReference>
<feature type="compositionally biased region" description="Polar residues" evidence="19">
    <location>
        <begin position="1609"/>
        <end position="1619"/>
    </location>
</feature>
<dbReference type="PROSITE" id="PS50002">
    <property type="entry name" value="SH3"/>
    <property type="match status" value="3"/>
</dbReference>
<dbReference type="CDD" id="cd11773">
    <property type="entry name" value="SH3_Sla1p_1"/>
    <property type="match status" value="1"/>
</dbReference>
<dbReference type="GO" id="GO:0005886">
    <property type="term" value="C:plasma membrane"/>
    <property type="evidence" value="ECO:0007669"/>
    <property type="project" value="UniProtKB-SubCell"/>
</dbReference>
<feature type="domain" description="Major facilitator superfamily (MFS) profile" evidence="22">
    <location>
        <begin position="42"/>
        <end position="463"/>
    </location>
</feature>
<feature type="region of interest" description="Disordered" evidence="19">
    <location>
        <begin position="1"/>
        <end position="30"/>
    </location>
</feature>
<feature type="transmembrane region" description="Helical" evidence="20">
    <location>
        <begin position="202"/>
        <end position="224"/>
    </location>
</feature>
<feature type="compositionally biased region" description="Low complexity" evidence="19">
    <location>
        <begin position="1271"/>
        <end position="1285"/>
    </location>
</feature>
<dbReference type="InterPro" id="IPR013182">
    <property type="entry name" value="DUF1720"/>
</dbReference>
<feature type="compositionally biased region" description="Polar residues" evidence="19">
    <location>
        <begin position="605"/>
        <end position="614"/>
    </location>
</feature>
<sequence>MAAETDSLVSRQPAAPDMEQTNDSRENSEKTKKLRLKVDFRLCTIAGLLCSLNLLDSGIISSASVTSMLKDLGLDQGNRYSVSILIFTVASVCFQLPATLAIRIVGPRIFFTVITFAFGLITLCTAFIHTWKEMIVMRVLLGMFMSGIYPGLALLISSWYRREELQLRFAFLQCGEVIVLATGGIVNFGLNTLDGRGGVKGWQWMFIVQGLVACLIGIATYWWIVDFPEKAQESFNFLDEAETKIAVARIQQDRGDVVPTPFSWLEVLKHFLDVKIYGFAAAFFLLNLVSTALSYFLPIILQSGMGFSTNKAILLSAPPYYYAVIPVLISSWIGDKYCLRGLVITFNSLCLIAGFGMLGFADQVTVRYVGTYLATGAYISNWAALNSYQASNITGQWKRAVTAAAVTACNGLGGVAGSFIVRQTEAPRYPTAVWVSIGSHILIISIVIAFSVYFYSANSKQRKALYDYAPQGDNELAIQEGETVYILEKSSEDDWWKAKKRAPSEDEDEPVGLIPNNYVTEAQPTHHAKALYDYSRQTDEELSFTEEAVLSVYDTSDPDWTLVGLDGEYGFAPSNYIDITGKAEQRSPQAAFSPQTSEREVEPEQPSSPLSTARTGPAAAMAGIMHQRSSSTDTPPANISLPPRRPQFTPEDSDEEPPAPSLPQRPPSQQLSPPPPPYASPRSPDSPGIAASPPFNRAVSRSYDEDQPQVNNGGFHLYNINEMVSAMGKNKKMPTTLGLNLATGVIMIAPEKSRDGPQLEWTAEKLTHYSIEGKHVFMELVRPSKSIDFHAGAKDTAQEITRGLGEIAGASRAEGLREVLEASNGSGGGQKKGHVLYDFMAQGEDEVTVAVGDEVVVVDDTKSEEWWMVRRLKNGKEGVVPSTYVEVTGIVAPPRTSSGINAGKSVVEQNRLDEERMVKEAVKASKNEAKAAERSKKESKHGRSSSSSKSKPDMAKTRTWTDRSATFKVEAQFIGLKDGKIHLHKLNGVKIAVPVVKMAIEDLEYVEKMTGVSLDDDKPLSDIKRRSTQTTKGNDRKKSESAASAAKPGATVEPSKAKPDGPEYDWFDFFLKAGVSPYQCERYAFNFNKDSMDENVLGEITPSVLRTLGLKEGDILRVMKYLDTKFGRTGAQAPEGESGGLFSGPGGALRNNTRKGRPAPTVQSNDVVDANTFRQKENDEEKAKPRSEAVPIPSETAPPPPKKDTRGFDDDAWDVKPSKTPTQHPSQQPAAAPTLAPSAPPQQPTLTGSLLDLSLLSPPLQPTPAQNISVQKPLQPQSTQTQLPAQVPPPQPVQQQPTGANPQFFSQLGQQPSGLPLQQQNTAQMQQPQGFGLQQSFQNQQPQQTGPPRQRPQAPQINQQGSIMPPPPARPLSAPQTQPQTSSFGPPPLQPQLTGFQPQSQFGNQIAPPGQSLNDLNLQRLQQQQFNQQQQFGQQQLQPQQTGFGQQNPGFSQFGNGIMPQQTAFGQQYQMVPRPSELQGMQNPYINGQQTGSPFADPRGQQQGGGFQPLQPQNTGYQAQFQSSLQPQQTGINSVLPPALQPQQTGVNGFSRPSFGQAPPPMLPMPSMPSQPAAAPLLPQKTGPAPPVRFGTPAANKLVPQRTGRANLASATPSNPFGF</sequence>
<dbReference type="SUPFAM" id="SSF103473">
    <property type="entry name" value="MFS general substrate transporter"/>
    <property type="match status" value="1"/>
</dbReference>
<dbReference type="SUPFAM" id="SSF50044">
    <property type="entry name" value="SH3-domain"/>
    <property type="match status" value="3"/>
</dbReference>
<dbReference type="InterPro" id="IPR036259">
    <property type="entry name" value="MFS_trans_sf"/>
</dbReference>
<keyword evidence="7 18" id="KW-0728">SH3 domain</keyword>
<dbReference type="Gene3D" id="1.20.1250.20">
    <property type="entry name" value="MFS general substrate transporter like domains"/>
    <property type="match status" value="2"/>
</dbReference>
<dbReference type="GO" id="GO:0030674">
    <property type="term" value="F:protein-macromolecule adaptor activity"/>
    <property type="evidence" value="ECO:0007669"/>
    <property type="project" value="InterPro"/>
</dbReference>
<feature type="compositionally biased region" description="Low complexity" evidence="19">
    <location>
        <begin position="1225"/>
        <end position="1237"/>
    </location>
</feature>
<dbReference type="SMART" id="SM00326">
    <property type="entry name" value="SH3"/>
    <property type="match status" value="3"/>
</dbReference>
<dbReference type="Pfam" id="PF07690">
    <property type="entry name" value="MFS_1"/>
    <property type="match status" value="1"/>
</dbReference>
<dbReference type="InterPro" id="IPR036028">
    <property type="entry name" value="SH3-like_dom_sf"/>
</dbReference>
<keyword evidence="8" id="KW-0813">Transport</keyword>
<evidence type="ECO:0000256" key="15">
    <source>
        <dbReference type="ARBA" id="ARBA00023136"/>
    </source>
</evidence>
<evidence type="ECO:0000256" key="4">
    <source>
        <dbReference type="ARBA" id="ARBA00004413"/>
    </source>
</evidence>
<accession>A0A8H6F9C2</accession>
<feature type="compositionally biased region" description="Polar residues" evidence="19">
    <location>
        <begin position="586"/>
        <end position="596"/>
    </location>
</feature>
<feature type="region of interest" description="Disordered" evidence="19">
    <location>
        <begin position="1016"/>
        <end position="1058"/>
    </location>
</feature>
<keyword evidence="14 20" id="KW-1133">Transmembrane helix</keyword>
<reference evidence="23 24" key="1">
    <citation type="journal article" date="2020" name="Genomics">
        <title>Complete, high-quality genomes from long-read metagenomic sequencing of two wolf lichen thalli reveals enigmatic genome architecture.</title>
        <authorList>
            <person name="McKenzie S.K."/>
            <person name="Walston R.F."/>
            <person name="Allen J.L."/>
        </authorList>
    </citation>
    <scope>NUCLEOTIDE SEQUENCE [LARGE SCALE GENOMIC DNA]</scope>
    <source>
        <strain evidence="23">WasteWater1</strain>
    </source>
</reference>
<feature type="transmembrane region" description="Helical" evidence="20">
    <location>
        <begin position="400"/>
        <end position="421"/>
    </location>
</feature>
<evidence type="ECO:0000256" key="10">
    <source>
        <dbReference type="ARBA" id="ARBA00022583"/>
    </source>
</evidence>
<keyword evidence="11 20" id="KW-0812">Transmembrane</keyword>
<feature type="compositionally biased region" description="Low complexity" evidence="19">
    <location>
        <begin position="1508"/>
        <end position="1529"/>
    </location>
</feature>
<evidence type="ECO:0000256" key="9">
    <source>
        <dbReference type="ARBA" id="ARBA00022490"/>
    </source>
</evidence>
<feature type="domain" description="SH3" evidence="21">
    <location>
        <begin position="525"/>
        <end position="582"/>
    </location>
</feature>
<feature type="compositionally biased region" description="Polar residues" evidence="19">
    <location>
        <begin position="627"/>
        <end position="637"/>
    </location>
</feature>
<feature type="compositionally biased region" description="Low complexity" evidence="19">
    <location>
        <begin position="1306"/>
        <end position="1361"/>
    </location>
</feature>
<dbReference type="GO" id="GO:0006897">
    <property type="term" value="P:endocytosis"/>
    <property type="evidence" value="ECO:0007669"/>
    <property type="project" value="UniProtKB-KW"/>
</dbReference>
<evidence type="ECO:0000256" key="12">
    <source>
        <dbReference type="ARBA" id="ARBA00022737"/>
    </source>
</evidence>
<feature type="compositionally biased region" description="Pro residues" evidence="19">
    <location>
        <begin position="658"/>
        <end position="679"/>
    </location>
</feature>
<dbReference type="GO" id="GO:0042802">
    <property type="term" value="F:identical protein binding"/>
    <property type="evidence" value="ECO:0007669"/>
    <property type="project" value="InterPro"/>
</dbReference>
<dbReference type="GO" id="GO:0003779">
    <property type="term" value="F:actin binding"/>
    <property type="evidence" value="ECO:0007669"/>
    <property type="project" value="UniProtKB-KW"/>
</dbReference>
<evidence type="ECO:0000256" key="16">
    <source>
        <dbReference type="ARBA" id="ARBA00023203"/>
    </source>
</evidence>
<feature type="compositionally biased region" description="Gly residues" evidence="19">
    <location>
        <begin position="1137"/>
        <end position="1147"/>
    </location>
</feature>
<name>A0A8H6F9C2_9LECA</name>
<feature type="compositionally biased region" description="Basic and acidic residues" evidence="19">
    <location>
        <begin position="1201"/>
        <end position="1217"/>
    </location>
</feature>
<dbReference type="Proteomes" id="UP000593566">
    <property type="component" value="Unassembled WGS sequence"/>
</dbReference>
<feature type="compositionally biased region" description="Polar residues" evidence="19">
    <location>
        <begin position="1391"/>
        <end position="1404"/>
    </location>
</feature>
<dbReference type="RefSeq" id="XP_037149537.1">
    <property type="nucleotide sequence ID" value="XM_037294156.1"/>
</dbReference>
<dbReference type="Pfam" id="PF24081">
    <property type="entry name" value="PH_SLA1"/>
    <property type="match status" value="1"/>
</dbReference>
<feature type="transmembrane region" description="Helical" evidence="20">
    <location>
        <begin position="80"/>
        <end position="102"/>
    </location>
</feature>
<keyword evidence="16" id="KW-0009">Actin-binding</keyword>
<dbReference type="GO" id="GO:0010008">
    <property type="term" value="C:endosome membrane"/>
    <property type="evidence" value="ECO:0007669"/>
    <property type="project" value="UniProtKB-SubCell"/>
</dbReference>
<dbReference type="Gene3D" id="2.30.30.700">
    <property type="entry name" value="SLA1 homology domain 1"/>
    <property type="match status" value="1"/>
</dbReference>
<comment type="similarity">
    <text evidence="5">Belongs to the SLA1 family.</text>
</comment>
<evidence type="ECO:0000313" key="23">
    <source>
        <dbReference type="EMBL" id="KAF6220102.1"/>
    </source>
</evidence>
<feature type="transmembrane region" description="Helical" evidence="20">
    <location>
        <begin position="169"/>
        <end position="190"/>
    </location>
</feature>
<dbReference type="GO" id="GO:0030479">
    <property type="term" value="C:actin cortical patch"/>
    <property type="evidence" value="ECO:0007669"/>
    <property type="project" value="UniProtKB-SubCell"/>
</dbReference>
<dbReference type="Gene3D" id="1.10.150.50">
    <property type="entry name" value="Transcription Factor, Ets-1"/>
    <property type="match status" value="1"/>
</dbReference>
<organism evidence="23 24">
    <name type="scientific">Letharia lupina</name>
    <dbReference type="NCBI Taxonomy" id="560253"/>
    <lineage>
        <taxon>Eukaryota</taxon>
        <taxon>Fungi</taxon>
        <taxon>Dikarya</taxon>
        <taxon>Ascomycota</taxon>
        <taxon>Pezizomycotina</taxon>
        <taxon>Lecanoromycetes</taxon>
        <taxon>OSLEUM clade</taxon>
        <taxon>Lecanoromycetidae</taxon>
        <taxon>Lecanorales</taxon>
        <taxon>Lecanorineae</taxon>
        <taxon>Parmeliaceae</taxon>
        <taxon>Letharia</taxon>
    </lineage>
</organism>
<dbReference type="InterPro" id="IPR020846">
    <property type="entry name" value="MFS_dom"/>
</dbReference>
<evidence type="ECO:0000256" key="5">
    <source>
        <dbReference type="ARBA" id="ARBA00007948"/>
    </source>
</evidence>
<dbReference type="GO" id="GO:0043130">
    <property type="term" value="F:ubiquitin binding"/>
    <property type="evidence" value="ECO:0007669"/>
    <property type="project" value="InterPro"/>
</dbReference>
<feature type="transmembrane region" description="Helical" evidence="20">
    <location>
        <begin position="433"/>
        <end position="455"/>
    </location>
</feature>
<evidence type="ECO:0000259" key="22">
    <source>
        <dbReference type="PROSITE" id="PS50850"/>
    </source>
</evidence>
<dbReference type="PRINTS" id="PR00452">
    <property type="entry name" value="SH3DOMAIN"/>
</dbReference>
<dbReference type="InterPro" id="IPR013761">
    <property type="entry name" value="SAM/pointed_sf"/>
</dbReference>
<dbReference type="PANTHER" id="PTHR43791:SF58">
    <property type="entry name" value="TRANSPORTER, PUTATIVE (AFU_ORTHOLOGUE AFUA_8G04470)-RELATED"/>
    <property type="match status" value="1"/>
</dbReference>
<keyword evidence="15 20" id="KW-0472">Membrane</keyword>
<protein>
    <recommendedName>
        <fullName evidence="6">Actin cytoskeleton-regulatory complex protein SLA1</fullName>
    </recommendedName>
</protein>
<evidence type="ECO:0000256" key="2">
    <source>
        <dbReference type="ARBA" id="ARBA00004134"/>
    </source>
</evidence>
<feature type="compositionally biased region" description="Basic and acidic residues" evidence="19">
    <location>
        <begin position="920"/>
        <end position="936"/>
    </location>
</feature>
<dbReference type="Pfam" id="PF08226">
    <property type="entry name" value="DUF1720"/>
    <property type="match status" value="1"/>
</dbReference>
<feature type="transmembrane region" description="Helical" evidence="20">
    <location>
        <begin position="313"/>
        <end position="334"/>
    </location>
</feature>
<dbReference type="InterPro" id="IPR035800">
    <property type="entry name" value="Sla1_SH3_1"/>
</dbReference>
<dbReference type="FunFam" id="2.30.30.40:FF:000256">
    <property type="entry name" value="Actin cytoskeleton-regulatory complex protein SLA1"/>
    <property type="match status" value="1"/>
</dbReference>
<evidence type="ECO:0000256" key="11">
    <source>
        <dbReference type="ARBA" id="ARBA00022692"/>
    </source>
</evidence>
<feature type="transmembrane region" description="Helical" evidence="20">
    <location>
        <begin position="276"/>
        <end position="301"/>
    </location>
</feature>
<dbReference type="EMBL" id="JACCJB010000017">
    <property type="protein sequence ID" value="KAF6220102.1"/>
    <property type="molecule type" value="Genomic_DNA"/>
</dbReference>
<evidence type="ECO:0000256" key="20">
    <source>
        <dbReference type="SAM" id="Phobius"/>
    </source>
</evidence>
<evidence type="ECO:0000259" key="21">
    <source>
        <dbReference type="PROSITE" id="PS50002"/>
    </source>
</evidence>
<feature type="compositionally biased region" description="Pro residues" evidence="19">
    <location>
        <begin position="1558"/>
        <end position="1569"/>
    </location>
</feature>
<feature type="domain" description="SH3" evidence="21">
    <location>
        <begin position="828"/>
        <end position="890"/>
    </location>
</feature>
<evidence type="ECO:0000256" key="14">
    <source>
        <dbReference type="ARBA" id="ARBA00022989"/>
    </source>
</evidence>
<dbReference type="InterPro" id="IPR011701">
    <property type="entry name" value="MFS"/>
</dbReference>
<comment type="subcellular location">
    <subcellularLocation>
        <location evidence="4">Cell membrane</location>
        <topology evidence="4">Peripheral membrane protein</topology>
        <orientation evidence="4">Cytoplasmic side</orientation>
    </subcellularLocation>
    <subcellularLocation>
        <location evidence="2">Cytoplasm</location>
        <location evidence="2">Cytoskeleton</location>
        <location evidence="2">Actin patch</location>
    </subcellularLocation>
    <subcellularLocation>
        <location evidence="1">Endosome membrane</location>
        <topology evidence="1">Peripheral membrane protein</topology>
        <orientation evidence="1">Cytoplasmic side</orientation>
    </subcellularLocation>
    <subcellularLocation>
        <location evidence="3">Membrane</location>
        <topology evidence="3">Multi-pass membrane protein</topology>
    </subcellularLocation>
</comment>
<evidence type="ECO:0000256" key="13">
    <source>
        <dbReference type="ARBA" id="ARBA00022753"/>
    </source>
</evidence>
<dbReference type="InterPro" id="IPR007131">
    <property type="entry name" value="SHD1"/>
</dbReference>
<proteinExistence type="inferred from homology"/>
<keyword evidence="13" id="KW-0967">Endosome</keyword>
<dbReference type="PANTHER" id="PTHR43791">
    <property type="entry name" value="PERMEASE-RELATED"/>
    <property type="match status" value="1"/>
</dbReference>
<evidence type="ECO:0000256" key="6">
    <source>
        <dbReference type="ARBA" id="ARBA00020357"/>
    </source>
</evidence>
<feature type="region of interest" description="Disordered" evidence="19">
    <location>
        <begin position="583"/>
        <end position="711"/>
    </location>
</feature>
<feature type="transmembrane region" description="Helical" evidence="20">
    <location>
        <begin position="341"/>
        <end position="361"/>
    </location>
</feature>
<evidence type="ECO:0000256" key="17">
    <source>
        <dbReference type="ARBA" id="ARBA00023212"/>
    </source>
</evidence>
<dbReference type="Pfam" id="PF00018">
    <property type="entry name" value="SH3_1"/>
    <property type="match status" value="3"/>
</dbReference>
<gene>
    <name evidence="23" type="ORF">HO133_003233</name>
</gene>
<keyword evidence="9" id="KW-0963">Cytoplasm</keyword>
<feature type="region of interest" description="Disordered" evidence="19">
    <location>
        <begin position="1486"/>
        <end position="1619"/>
    </location>
</feature>
<dbReference type="CDD" id="cd11774">
    <property type="entry name" value="SH3_Sla1p_2"/>
    <property type="match status" value="1"/>
</dbReference>
<evidence type="ECO:0000256" key="8">
    <source>
        <dbReference type="ARBA" id="ARBA00022448"/>
    </source>
</evidence>
<feature type="compositionally biased region" description="Basic and acidic residues" evidence="19">
    <location>
        <begin position="950"/>
        <end position="959"/>
    </location>
</feature>
<evidence type="ECO:0000256" key="7">
    <source>
        <dbReference type="ARBA" id="ARBA00022443"/>
    </source>
</evidence>
<feature type="compositionally biased region" description="Low complexity" evidence="19">
    <location>
        <begin position="1570"/>
        <end position="1580"/>
    </location>
</feature>
<dbReference type="PROSITE" id="PS50850">
    <property type="entry name" value="MFS"/>
    <property type="match status" value="1"/>
</dbReference>
<feature type="region of interest" description="Disordered" evidence="19">
    <location>
        <begin position="920"/>
        <end position="959"/>
    </location>
</feature>
<evidence type="ECO:0000256" key="19">
    <source>
        <dbReference type="SAM" id="MobiDB-lite"/>
    </source>
</evidence>
<feature type="region of interest" description="Disordered" evidence="19">
    <location>
        <begin position="1129"/>
        <end position="1459"/>
    </location>
</feature>
<keyword evidence="10" id="KW-0254">Endocytosis</keyword>
<dbReference type="GO" id="GO:0022857">
    <property type="term" value="F:transmembrane transporter activity"/>
    <property type="evidence" value="ECO:0007669"/>
    <property type="project" value="InterPro"/>
</dbReference>
<dbReference type="Pfam" id="PF03983">
    <property type="entry name" value="SHD1"/>
    <property type="match status" value="1"/>
</dbReference>
<comment type="caution">
    <text evidence="23">The sequence shown here is derived from an EMBL/GenBank/DDBJ whole genome shotgun (WGS) entry which is preliminary data.</text>
</comment>
<feature type="transmembrane region" description="Helical" evidence="20">
    <location>
        <begin position="109"/>
        <end position="129"/>
    </location>
</feature>
<keyword evidence="12" id="KW-0677">Repeat</keyword>
<keyword evidence="24" id="KW-1185">Reference proteome</keyword>
<feature type="compositionally biased region" description="Low complexity" evidence="19">
    <location>
        <begin position="1411"/>
        <end position="1451"/>
    </location>
</feature>
<evidence type="ECO:0000256" key="18">
    <source>
        <dbReference type="PROSITE-ProRule" id="PRU00192"/>
    </source>
</evidence>
<evidence type="ECO:0000313" key="24">
    <source>
        <dbReference type="Proteomes" id="UP000593566"/>
    </source>
</evidence>
<dbReference type="InterPro" id="IPR056996">
    <property type="entry name" value="PH_SLA1"/>
</dbReference>
<dbReference type="GeneID" id="59331644"/>
<evidence type="ECO:0000256" key="1">
    <source>
        <dbReference type="ARBA" id="ARBA00004125"/>
    </source>
</evidence>
<feature type="compositionally biased region" description="Basic and acidic residues" evidence="19">
    <location>
        <begin position="1174"/>
        <end position="1187"/>
    </location>
</feature>
<evidence type="ECO:0000256" key="3">
    <source>
        <dbReference type="ARBA" id="ARBA00004141"/>
    </source>
</evidence>
<feature type="transmembrane region" description="Helical" evidence="20">
    <location>
        <begin position="135"/>
        <end position="157"/>
    </location>
</feature>
<feature type="compositionally biased region" description="Basic and acidic residues" evidence="19">
    <location>
        <begin position="1016"/>
        <end position="1025"/>
    </location>
</feature>
<feature type="domain" description="SH3" evidence="21">
    <location>
        <begin position="457"/>
        <end position="524"/>
    </location>
</feature>
<feature type="compositionally biased region" description="Low complexity" evidence="19">
    <location>
        <begin position="1244"/>
        <end position="1258"/>
    </location>
</feature>